<keyword evidence="1" id="KW-1133">Transmembrane helix</keyword>
<protein>
    <submittedName>
        <fullName evidence="2">Tol-pal system protein YbgF</fullName>
    </submittedName>
</protein>
<dbReference type="KEGG" id="csee:C10C_0859"/>
<keyword evidence="1" id="KW-0812">Transmembrane</keyword>
<dbReference type="InterPro" id="IPR011990">
    <property type="entry name" value="TPR-like_helical_dom_sf"/>
</dbReference>
<dbReference type="AlphaFoldDB" id="A0A2R8FCL0"/>
<accession>A0A2R8FCL0</accession>
<feature type="transmembrane region" description="Helical" evidence="1">
    <location>
        <begin position="20"/>
        <end position="39"/>
    </location>
</feature>
<reference evidence="3" key="1">
    <citation type="submission" date="2017-11" db="EMBL/GenBank/DDBJ databases">
        <authorList>
            <person name="Seth-Smith MB H."/>
        </authorList>
    </citation>
    <scope>NUCLEOTIDE SEQUENCE [LARGE SCALE GENOMIC DNA]</scope>
</reference>
<dbReference type="Proteomes" id="UP000244926">
    <property type="component" value="Chromosome I"/>
</dbReference>
<name>A0A2R8FCL0_9CHLA</name>
<proteinExistence type="predicted"/>
<evidence type="ECO:0000256" key="1">
    <source>
        <dbReference type="SAM" id="Phobius"/>
    </source>
</evidence>
<keyword evidence="1" id="KW-0472">Membrane</keyword>
<evidence type="ECO:0000313" key="3">
    <source>
        <dbReference type="Proteomes" id="UP000244926"/>
    </source>
</evidence>
<gene>
    <name evidence="2" type="ORF">C10C_0859</name>
</gene>
<dbReference type="SUPFAM" id="SSF48452">
    <property type="entry name" value="TPR-like"/>
    <property type="match status" value="1"/>
</dbReference>
<dbReference type="Gene3D" id="1.25.40.10">
    <property type="entry name" value="Tetratricopeptide repeat domain"/>
    <property type="match status" value="2"/>
</dbReference>
<evidence type="ECO:0000313" key="2">
    <source>
        <dbReference type="EMBL" id="SPN73997.1"/>
    </source>
</evidence>
<organism evidence="2 3">
    <name type="scientific">Chlamydia serpentis</name>
    <dbReference type="NCBI Taxonomy" id="1967782"/>
    <lineage>
        <taxon>Bacteria</taxon>
        <taxon>Pseudomonadati</taxon>
        <taxon>Chlamydiota</taxon>
        <taxon>Chlamydiia</taxon>
        <taxon>Chlamydiales</taxon>
        <taxon>Chlamydiaceae</taxon>
        <taxon>Chlamydia/Chlamydophila group</taxon>
        <taxon>Chlamydia</taxon>
    </lineage>
</organism>
<dbReference type="EMBL" id="LT993738">
    <property type="protein sequence ID" value="SPN73997.1"/>
    <property type="molecule type" value="Genomic_DNA"/>
</dbReference>
<keyword evidence="3" id="KW-1185">Reference proteome</keyword>
<sequence>MRNAYCNGNRNIWMKIYYRILLQPLVRLSLILVLSFTLISGNNPQKKSFGHCCADMHSALTAGKNYEELFAEFIERILIDKDNLSVRDWGTVVVLVRQYLLKCIRQGECERGKKILETLLTLRVPKDMRKELQILWQRLNPDQAPLRDIVQQLLDVGCNESLQDHLLFEIYKMTLHSSYEDRKQDILLAKEQGDYEKALRLAKQLIEELEKGSCSPNLEILEIEQSFLQKTVLALQIELYHQTSVSCDALLTPYCLSEITYREAVDSLVGRIARGEVSRSHEVDIVLLNHALQYVPFAKDKAVEELEVLIDHGDYLQSTLLYYAYFSLLELYHQNKDFVSMERLLQKGETIFMPGDPYFPEYGFFLGAYLYAKGDYKNARNAFLEIVKPAVKLGATFARVYEFLGCIAYIQNDYKEAEDFFFRAYKNWGREESGIGLFLAYTAQKKKTLCESMLYQPQFSFTYRHLIDSLYSLSYVDSENILQNTKNHKVLPQLSEIYSHCIYDMIKYRNAAYSHPIIELAYNSLRHLENSKLKAICKYTKDIEYQKALAFLEALESGLPNEISLLQLSNINEARITMRCYEALYFGDSKAVETLPEAFSQECNSWQTALRLMWTLVRPKETRDQAKYCDQLPLRPHGDCLYFLAYDLQKYLMGDYDALRHLSSFADLFPRSSLLSLAYYLQGYSEPVALTKISWFIKALEEFSEISWSGEHMKIWAYIYYMVKLDLADTYLAIGNFSKAVHLFEEIKEDWQVAGSHPKLYFLKGEPCYLTMELRWVEGLAYGYSQLNETTRLSNHLLEHVRKSLISSRSYRQYYGESLVRTTALCQRFLPT</sequence>